<dbReference type="InterPro" id="IPR044927">
    <property type="entry name" value="Endonuclea_NS_2"/>
</dbReference>
<comment type="caution">
    <text evidence="3">The sequence shown here is derived from an EMBL/GenBank/DDBJ whole genome shotgun (WGS) entry which is preliminary data.</text>
</comment>
<dbReference type="InterPro" id="IPR035451">
    <property type="entry name" value="Ada-like_dom_sf"/>
</dbReference>
<reference evidence="3" key="1">
    <citation type="submission" date="2021-10" db="EMBL/GenBank/DDBJ databases">
        <title>Anaerobic single-cell dispensing facilitates the cultivation of human gut bacteria.</title>
        <authorList>
            <person name="Afrizal A."/>
        </authorList>
    </citation>
    <scope>NUCLEOTIDE SEQUENCE</scope>
    <source>
        <strain evidence="3">CLA-AA-H215</strain>
    </source>
</reference>
<evidence type="ECO:0000313" key="3">
    <source>
        <dbReference type="EMBL" id="MCC2232070.1"/>
    </source>
</evidence>
<organism evidence="3 4">
    <name type="scientific">Hominifimenecus microfluidus</name>
    <dbReference type="NCBI Taxonomy" id="2885348"/>
    <lineage>
        <taxon>Bacteria</taxon>
        <taxon>Bacillati</taxon>
        <taxon>Bacillota</taxon>
        <taxon>Clostridia</taxon>
        <taxon>Lachnospirales</taxon>
        <taxon>Lachnospiraceae</taxon>
        <taxon>Hominifimenecus</taxon>
    </lineage>
</organism>
<keyword evidence="4" id="KW-1185">Reference proteome</keyword>
<feature type="domain" description="Type VII secretion system protein EssD-like" evidence="2">
    <location>
        <begin position="143"/>
        <end position="269"/>
    </location>
</feature>
<keyword evidence="3" id="KW-0255">Endonuclease</keyword>
<name>A0AAE3EDQ3_9FIRM</name>
<keyword evidence="3" id="KW-0540">Nuclease</keyword>
<dbReference type="GO" id="GO:0004519">
    <property type="term" value="F:endonuclease activity"/>
    <property type="evidence" value="ECO:0007669"/>
    <property type="project" value="UniProtKB-KW"/>
</dbReference>
<feature type="region of interest" description="Disordered" evidence="1">
    <location>
        <begin position="301"/>
        <end position="353"/>
    </location>
</feature>
<proteinExistence type="predicted"/>
<feature type="compositionally biased region" description="Low complexity" evidence="1">
    <location>
        <begin position="307"/>
        <end position="337"/>
    </location>
</feature>
<dbReference type="InterPro" id="IPR044929">
    <property type="entry name" value="DNA/RNA_non-sp_Endonuclease_sf"/>
</dbReference>
<dbReference type="AlphaFoldDB" id="A0AAE3EDQ3"/>
<protein>
    <submittedName>
        <fullName evidence="3">DNA/RNA non-specific endonuclease</fullName>
    </submittedName>
</protein>
<dbReference type="SUPFAM" id="SSF57884">
    <property type="entry name" value="Ada DNA repair protein, N-terminal domain (N-Ada 10)"/>
    <property type="match status" value="1"/>
</dbReference>
<evidence type="ECO:0000259" key="2">
    <source>
        <dbReference type="Pfam" id="PF13930"/>
    </source>
</evidence>
<dbReference type="Proteomes" id="UP001198182">
    <property type="component" value="Unassembled WGS sequence"/>
</dbReference>
<evidence type="ECO:0000313" key="4">
    <source>
        <dbReference type="Proteomes" id="UP001198182"/>
    </source>
</evidence>
<keyword evidence="3" id="KW-0378">Hydrolase</keyword>
<dbReference type="Pfam" id="PF13930">
    <property type="entry name" value="Endonuclea_NS_2"/>
    <property type="match status" value="1"/>
</dbReference>
<dbReference type="Gene3D" id="3.40.10.10">
    <property type="entry name" value="DNA Methylphosphotriester Repair Domain"/>
    <property type="match status" value="1"/>
</dbReference>
<accession>A0AAE3EDQ3</accession>
<evidence type="ECO:0000256" key="1">
    <source>
        <dbReference type="SAM" id="MobiDB-lite"/>
    </source>
</evidence>
<dbReference type="EMBL" id="JAJEQR010000049">
    <property type="protein sequence ID" value="MCC2232070.1"/>
    <property type="molecule type" value="Genomic_DNA"/>
</dbReference>
<dbReference type="Gene3D" id="3.40.570.10">
    <property type="entry name" value="Extracellular Endonuclease, subunit A"/>
    <property type="match status" value="1"/>
</dbReference>
<dbReference type="PROSITE" id="PS51257">
    <property type="entry name" value="PROKAR_LIPOPROTEIN"/>
    <property type="match status" value="1"/>
</dbReference>
<sequence length="406" mass="43418">MKQGMKTKKKEQQGIFKKWLLGLVLVGVITAGACGQSSTQPAESVPAAAAETTIAADVATEAPPTSMTETTAETTTDSAIAETIEAEAVSVYSDEEREQASVQELQAFNLSAIPAYSGNPYVAVNNNVPYFTDADLTSVSFEDYSDLDSLGRCGTAYASVCTDTMPTEKRGGIGSVKPTGWHTVKYDHVDGKYLYNRCHLIGYQLTAENANEKNLITGTRYLNVQGMLPFENMTADYIKETGNHVMYRVTPVFEGDNLVASGVLMEAKSVEDQGEGILFCVYVYNVQPGVSIDYATGDSTATEGVDSNPGNSSAGSSSASNVAAQAQAAASQTQPQTEAPITESPETTVAAEPVSTTYILNTNTKKFHYPSCSAVKQMKDSNKEEFSGSRDEVIDRGYVPCKKCNP</sequence>
<gene>
    <name evidence="3" type="ORF">LKD81_13870</name>
</gene>